<evidence type="ECO:0000256" key="5">
    <source>
        <dbReference type="ARBA" id="ARBA00022989"/>
    </source>
</evidence>
<dbReference type="Gene3D" id="2.30.30.60">
    <property type="match status" value="1"/>
</dbReference>
<accession>A0A428MLP3</accession>
<evidence type="ECO:0000256" key="8">
    <source>
        <dbReference type="SAM" id="Phobius"/>
    </source>
</evidence>
<dbReference type="EMBL" id="RSDW01000001">
    <property type="protein sequence ID" value="RSL17760.1"/>
    <property type="molecule type" value="Genomic_DNA"/>
</dbReference>
<organism evidence="11 12">
    <name type="scientific">Edaphobacter aggregans</name>
    <dbReference type="NCBI Taxonomy" id="570835"/>
    <lineage>
        <taxon>Bacteria</taxon>
        <taxon>Pseudomonadati</taxon>
        <taxon>Acidobacteriota</taxon>
        <taxon>Terriglobia</taxon>
        <taxon>Terriglobales</taxon>
        <taxon>Acidobacteriaceae</taxon>
        <taxon>Edaphobacter</taxon>
    </lineage>
</organism>
<comment type="similarity">
    <text evidence="2">Belongs to the MscS (TC 1.A.23) family.</text>
</comment>
<evidence type="ECO:0000256" key="3">
    <source>
        <dbReference type="ARBA" id="ARBA00022475"/>
    </source>
</evidence>
<dbReference type="InterPro" id="IPR010920">
    <property type="entry name" value="LSM_dom_sf"/>
</dbReference>
<protein>
    <submittedName>
        <fullName evidence="11">MscS family membrane protein</fullName>
    </submittedName>
</protein>
<dbReference type="InterPro" id="IPR006685">
    <property type="entry name" value="MscS_channel_2nd"/>
</dbReference>
<evidence type="ECO:0000256" key="7">
    <source>
        <dbReference type="SAM" id="MobiDB-lite"/>
    </source>
</evidence>
<keyword evidence="4 8" id="KW-0812">Transmembrane</keyword>
<comment type="caution">
    <text evidence="11">The sequence shown here is derived from an EMBL/GenBank/DDBJ whole genome shotgun (WGS) entry which is preliminary data.</text>
</comment>
<dbReference type="Gene3D" id="1.10.287.1260">
    <property type="match status" value="1"/>
</dbReference>
<dbReference type="SUPFAM" id="SSF50182">
    <property type="entry name" value="Sm-like ribonucleoproteins"/>
    <property type="match status" value="1"/>
</dbReference>
<evidence type="ECO:0000313" key="12">
    <source>
        <dbReference type="Proteomes" id="UP000269669"/>
    </source>
</evidence>
<dbReference type="InterPro" id="IPR023408">
    <property type="entry name" value="MscS_beta-dom_sf"/>
</dbReference>
<keyword evidence="5 8" id="KW-1133">Transmembrane helix</keyword>
<keyword evidence="3" id="KW-1003">Cell membrane</keyword>
<feature type="transmembrane region" description="Helical" evidence="8">
    <location>
        <begin position="365"/>
        <end position="383"/>
    </location>
</feature>
<keyword evidence="12" id="KW-1185">Reference proteome</keyword>
<evidence type="ECO:0000256" key="1">
    <source>
        <dbReference type="ARBA" id="ARBA00004651"/>
    </source>
</evidence>
<dbReference type="InterPro" id="IPR011066">
    <property type="entry name" value="MscS_channel_C_sf"/>
</dbReference>
<dbReference type="OrthoDB" id="9809206at2"/>
<feature type="transmembrane region" description="Helical" evidence="8">
    <location>
        <begin position="294"/>
        <end position="319"/>
    </location>
</feature>
<feature type="transmembrane region" description="Helical" evidence="8">
    <location>
        <begin position="264"/>
        <end position="282"/>
    </location>
</feature>
<dbReference type="Pfam" id="PF00924">
    <property type="entry name" value="MS_channel_2nd"/>
    <property type="match status" value="1"/>
</dbReference>
<reference evidence="11 12" key="1">
    <citation type="submission" date="2018-12" db="EMBL/GenBank/DDBJ databases">
        <title>Sequencing of bacterial isolates from soil warming experiment in Harvard Forest, Massachusetts, USA.</title>
        <authorList>
            <person name="Deangelis K."/>
        </authorList>
    </citation>
    <scope>NUCLEOTIDE SEQUENCE [LARGE SCALE GENOMIC DNA]</scope>
    <source>
        <strain evidence="11 12">EB153</strain>
    </source>
</reference>
<comment type="subcellular location">
    <subcellularLocation>
        <location evidence="1">Cell membrane</location>
        <topology evidence="1">Multi-pass membrane protein</topology>
    </subcellularLocation>
</comment>
<evidence type="ECO:0000256" key="4">
    <source>
        <dbReference type="ARBA" id="ARBA00022692"/>
    </source>
</evidence>
<feature type="transmembrane region" description="Helical" evidence="8">
    <location>
        <begin position="219"/>
        <end position="244"/>
    </location>
</feature>
<dbReference type="SUPFAM" id="SSF82689">
    <property type="entry name" value="Mechanosensitive channel protein MscS (YggB), C-terminal domain"/>
    <property type="match status" value="1"/>
</dbReference>
<feature type="transmembrane region" description="Helical" evidence="8">
    <location>
        <begin position="340"/>
        <end position="359"/>
    </location>
</feature>
<dbReference type="InterPro" id="IPR049142">
    <property type="entry name" value="MS_channel_1st"/>
</dbReference>
<evidence type="ECO:0000256" key="6">
    <source>
        <dbReference type="ARBA" id="ARBA00023136"/>
    </source>
</evidence>
<dbReference type="Proteomes" id="UP000269669">
    <property type="component" value="Unassembled WGS sequence"/>
</dbReference>
<dbReference type="SUPFAM" id="SSF82861">
    <property type="entry name" value="Mechanosensitive channel protein MscS (YggB), transmembrane region"/>
    <property type="match status" value="1"/>
</dbReference>
<dbReference type="GO" id="GO:0005886">
    <property type="term" value="C:plasma membrane"/>
    <property type="evidence" value="ECO:0007669"/>
    <property type="project" value="UniProtKB-SubCell"/>
</dbReference>
<dbReference type="AlphaFoldDB" id="A0A428MLP3"/>
<evidence type="ECO:0000259" key="10">
    <source>
        <dbReference type="Pfam" id="PF21088"/>
    </source>
</evidence>
<dbReference type="Pfam" id="PF21088">
    <property type="entry name" value="MS_channel_1st"/>
    <property type="match status" value="1"/>
</dbReference>
<dbReference type="PANTHER" id="PTHR30566:SF5">
    <property type="entry name" value="MECHANOSENSITIVE ION CHANNEL PROTEIN 1, MITOCHONDRIAL-RELATED"/>
    <property type="match status" value="1"/>
</dbReference>
<feature type="compositionally biased region" description="Low complexity" evidence="7">
    <location>
        <begin position="47"/>
        <end position="63"/>
    </location>
</feature>
<keyword evidence="6 8" id="KW-0472">Membrane</keyword>
<name>A0A428MLP3_9BACT</name>
<evidence type="ECO:0000259" key="9">
    <source>
        <dbReference type="Pfam" id="PF00924"/>
    </source>
</evidence>
<dbReference type="InterPro" id="IPR011014">
    <property type="entry name" value="MscS_channel_TM-2"/>
</dbReference>
<dbReference type="PANTHER" id="PTHR30566">
    <property type="entry name" value="YNAI-RELATED MECHANOSENSITIVE ION CHANNEL"/>
    <property type="match status" value="1"/>
</dbReference>
<evidence type="ECO:0000256" key="2">
    <source>
        <dbReference type="ARBA" id="ARBA00008017"/>
    </source>
</evidence>
<feature type="domain" description="Mechanosensitive ion channel MscS" evidence="9">
    <location>
        <begin position="386"/>
        <end position="450"/>
    </location>
</feature>
<evidence type="ECO:0000313" key="11">
    <source>
        <dbReference type="EMBL" id="RSL17760.1"/>
    </source>
</evidence>
<proteinExistence type="inferred from homology"/>
<gene>
    <name evidence="11" type="ORF">EDE15_3304</name>
</gene>
<sequence>MLRSYPQCEERFRRAGIWVWVLFVLLLLPVGSWGVVWGQGLSSAVKSATGGSPPPADATAAPVVAPPPPVPADPLGRTSPHGTVLGFLRAAEEKDYTKAAKFLDGKRSPEQATELVVQLKYLLDQGLSTSLDDISRSPQKDIEDEHRVTRERIGLLKTPDGEMEVLLDLVKRPGEASIWLFSQETLDRVPEAYSSEHRKDIEDYFPAWSQNIRFLSVPLWRWGTILVYLLMVFLAASLITRAMIWLFRRLFKNRVTASVEESVLALKAPIFCVLGAIMNRAAAGYARTALSRHYWSVVGLILLWVSGAWLLVRITNILVSVWRHRLLLKMQVERATLVSLLGRIFTILVGLVLVLVLLAQAGVNVSAMVAGLGIGGVALALAAQKTLADLFGGLSIVMRGAVRVGDFCQIDGLTGTVEDIGTSSLSLRTLGRSVVSIPNSKVAEVNLENFAMRDQFWLNQTFTLRFDTPHAVVREVLEKIVQLLLAHPEFNKNSARARLINLTPSGPQIEVFAYFRRPGADWAVFLGEQEKIMLQILTIVEEAGSSLAAPIGVVRMEKEKA</sequence>
<feature type="domain" description="Mechanosensitive ion channel transmembrane helices 2/3" evidence="10">
    <location>
        <begin position="344"/>
        <end position="384"/>
    </location>
</feature>
<dbReference type="GO" id="GO:0008381">
    <property type="term" value="F:mechanosensitive monoatomic ion channel activity"/>
    <property type="evidence" value="ECO:0007669"/>
    <property type="project" value="UniProtKB-ARBA"/>
</dbReference>
<feature type="region of interest" description="Disordered" evidence="7">
    <location>
        <begin position="46"/>
        <end position="77"/>
    </location>
</feature>